<evidence type="ECO:0000256" key="1">
    <source>
        <dbReference type="SAM" id="MobiDB-lite"/>
    </source>
</evidence>
<proteinExistence type="predicted"/>
<feature type="compositionally biased region" description="Polar residues" evidence="1">
    <location>
        <begin position="144"/>
        <end position="154"/>
    </location>
</feature>
<organism evidence="3 4">
    <name type="scientific">Haematococcus lacustris</name>
    <name type="common">Green alga</name>
    <name type="synonym">Haematococcus pluvialis</name>
    <dbReference type="NCBI Taxonomy" id="44745"/>
    <lineage>
        <taxon>Eukaryota</taxon>
        <taxon>Viridiplantae</taxon>
        <taxon>Chlorophyta</taxon>
        <taxon>core chlorophytes</taxon>
        <taxon>Chlorophyceae</taxon>
        <taxon>CS clade</taxon>
        <taxon>Chlamydomonadales</taxon>
        <taxon>Haematococcaceae</taxon>
        <taxon>Haematococcus</taxon>
    </lineage>
</organism>
<protein>
    <submittedName>
        <fullName evidence="3">Uncharacterized protein</fullName>
    </submittedName>
</protein>
<name>A0A6A0AJV0_HAELA</name>
<keyword evidence="4" id="KW-1185">Reference proteome</keyword>
<feature type="region of interest" description="Disordered" evidence="1">
    <location>
        <begin position="135"/>
        <end position="186"/>
    </location>
</feature>
<dbReference type="AlphaFoldDB" id="A0A6A0AJV0"/>
<sequence>SPSDAKKALASALFIVSAVCEGVRAVRAEARSLWTKQGCHQEAPAGCEGTRPGCWCLSVRGHVRQTAYPLVPPAPQTRTSPPLSASWTLHVALWPLSLTIKEAAYQEAHRHENRHIRIGHPAAHQVAVRPGLSLQARQGAGAQGSVTSAGQGSHHQGWCWQRGGEAAGSEDPPPWPCGPPASHQHS</sequence>
<feature type="non-terminal residue" evidence="3">
    <location>
        <position position="1"/>
    </location>
</feature>
<dbReference type="EMBL" id="BLLF01006462">
    <property type="protein sequence ID" value="GFH32274.1"/>
    <property type="molecule type" value="Genomic_DNA"/>
</dbReference>
<evidence type="ECO:0000313" key="4">
    <source>
        <dbReference type="Proteomes" id="UP000485058"/>
    </source>
</evidence>
<feature type="signal peptide" evidence="2">
    <location>
        <begin position="1"/>
        <end position="25"/>
    </location>
</feature>
<gene>
    <name evidence="3" type="ORF">HaLaN_31469</name>
</gene>
<comment type="caution">
    <text evidence="3">The sequence shown here is derived from an EMBL/GenBank/DDBJ whole genome shotgun (WGS) entry which is preliminary data.</text>
</comment>
<reference evidence="3 4" key="1">
    <citation type="submission" date="2020-02" db="EMBL/GenBank/DDBJ databases">
        <title>Draft genome sequence of Haematococcus lacustris strain NIES-144.</title>
        <authorList>
            <person name="Morimoto D."/>
            <person name="Nakagawa S."/>
            <person name="Yoshida T."/>
            <person name="Sawayama S."/>
        </authorList>
    </citation>
    <scope>NUCLEOTIDE SEQUENCE [LARGE SCALE GENOMIC DNA]</scope>
    <source>
        <strain evidence="3 4">NIES-144</strain>
    </source>
</reference>
<feature type="non-terminal residue" evidence="3">
    <location>
        <position position="186"/>
    </location>
</feature>
<keyword evidence="2" id="KW-0732">Signal</keyword>
<evidence type="ECO:0000313" key="3">
    <source>
        <dbReference type="EMBL" id="GFH32274.1"/>
    </source>
</evidence>
<evidence type="ECO:0000256" key="2">
    <source>
        <dbReference type="SAM" id="SignalP"/>
    </source>
</evidence>
<feature type="chain" id="PRO_5025616626" evidence="2">
    <location>
        <begin position="26"/>
        <end position="186"/>
    </location>
</feature>
<dbReference type="Proteomes" id="UP000485058">
    <property type="component" value="Unassembled WGS sequence"/>
</dbReference>
<accession>A0A6A0AJV0</accession>